<keyword evidence="3" id="KW-0812">Transmembrane</keyword>
<feature type="region of interest" description="Disordered" evidence="2">
    <location>
        <begin position="166"/>
        <end position="204"/>
    </location>
</feature>
<keyword evidence="3" id="KW-0472">Membrane</keyword>
<dbReference type="PROSITE" id="PS00267">
    <property type="entry name" value="TACHYKININ"/>
    <property type="match status" value="1"/>
</dbReference>
<accession>A0A9W9II83</accession>
<dbReference type="PANTHER" id="PTHR40622">
    <property type="match status" value="1"/>
</dbReference>
<evidence type="ECO:0000256" key="1">
    <source>
        <dbReference type="ARBA" id="ARBA00007518"/>
    </source>
</evidence>
<proteinExistence type="inferred from homology"/>
<name>A0A9W9II83_9EURO</name>
<sequence length="283" mass="31176">MRLISWAALGFGIAAAIPLEKSHEIHLPYFPQVEENAVDSYLSLTWQMANGSLYANGDPVFPPSASMQLHAPRYESARDTPMGEKDVQLSYYLQVRPLSTDEVGATTNIVRVSMELLDLNGKTVTDNTVNIDMLVHPDHSHHLTRIRVDPATGLADPDPDTSRVYKHSPFWAPFSRPPPPPHDRHGPHRPHHPHHGPHDHHRPHTFVGLMGPVVLPAMMGAVAGLAACVFGYTMGHCILSLWRQFGGSKTSESSKMNDVENGTAVDKSNLLVPETADTEFEDA</sequence>
<reference evidence="5" key="1">
    <citation type="submission" date="2022-11" db="EMBL/GenBank/DDBJ databases">
        <authorList>
            <person name="Petersen C."/>
        </authorList>
    </citation>
    <scope>NUCLEOTIDE SEQUENCE</scope>
    <source>
        <strain evidence="5">IBT 21917</strain>
    </source>
</reference>
<keyword evidence="6" id="KW-1185">Reference proteome</keyword>
<dbReference type="EMBL" id="JAPQKO010000002">
    <property type="protein sequence ID" value="KAJ5179459.1"/>
    <property type="molecule type" value="Genomic_DNA"/>
</dbReference>
<feature type="chain" id="PRO_5040958062" evidence="4">
    <location>
        <begin position="17"/>
        <end position="283"/>
    </location>
</feature>
<dbReference type="AlphaFoldDB" id="A0A9W9II83"/>
<dbReference type="OrthoDB" id="4367799at2759"/>
<dbReference type="InterPro" id="IPR013055">
    <property type="entry name" value="Tachy_Neuro_lke_CS"/>
</dbReference>
<gene>
    <name evidence="5" type="ORF">N7492_002669</name>
</gene>
<keyword evidence="4" id="KW-0732">Signal</keyword>
<evidence type="ECO:0000256" key="2">
    <source>
        <dbReference type="SAM" id="MobiDB-lite"/>
    </source>
</evidence>
<dbReference type="PANTHER" id="PTHR40622:SF1">
    <property type="match status" value="1"/>
</dbReference>
<dbReference type="Proteomes" id="UP001146351">
    <property type="component" value="Unassembled WGS sequence"/>
</dbReference>
<evidence type="ECO:0000313" key="6">
    <source>
        <dbReference type="Proteomes" id="UP001146351"/>
    </source>
</evidence>
<feature type="signal peptide" evidence="4">
    <location>
        <begin position="1"/>
        <end position="16"/>
    </location>
</feature>
<organism evidence="5 6">
    <name type="scientific">Penicillium capsulatum</name>
    <dbReference type="NCBI Taxonomy" id="69766"/>
    <lineage>
        <taxon>Eukaryota</taxon>
        <taxon>Fungi</taxon>
        <taxon>Dikarya</taxon>
        <taxon>Ascomycota</taxon>
        <taxon>Pezizomycotina</taxon>
        <taxon>Eurotiomycetes</taxon>
        <taxon>Eurotiomycetidae</taxon>
        <taxon>Eurotiales</taxon>
        <taxon>Aspergillaceae</taxon>
        <taxon>Penicillium</taxon>
    </lineage>
</organism>
<feature type="compositionally biased region" description="Basic residues" evidence="2">
    <location>
        <begin position="185"/>
        <end position="204"/>
    </location>
</feature>
<feature type="region of interest" description="Disordered" evidence="2">
    <location>
        <begin position="249"/>
        <end position="283"/>
    </location>
</feature>
<keyword evidence="3" id="KW-1133">Transmembrane helix</keyword>
<comment type="similarity">
    <text evidence="1">Belongs to the tachykinin family.</text>
</comment>
<feature type="transmembrane region" description="Helical" evidence="3">
    <location>
        <begin position="213"/>
        <end position="234"/>
    </location>
</feature>
<protein>
    <submittedName>
        <fullName evidence="5">Uncharacterized protein</fullName>
    </submittedName>
</protein>
<evidence type="ECO:0000313" key="5">
    <source>
        <dbReference type="EMBL" id="KAJ5179459.1"/>
    </source>
</evidence>
<evidence type="ECO:0000256" key="3">
    <source>
        <dbReference type="SAM" id="Phobius"/>
    </source>
</evidence>
<evidence type="ECO:0000256" key="4">
    <source>
        <dbReference type="SAM" id="SignalP"/>
    </source>
</evidence>
<comment type="caution">
    <text evidence="5">The sequence shown here is derived from an EMBL/GenBank/DDBJ whole genome shotgun (WGS) entry which is preliminary data.</text>
</comment>
<reference evidence="5" key="2">
    <citation type="journal article" date="2023" name="IMA Fungus">
        <title>Comparative genomic study of the Penicillium genus elucidates a diverse pangenome and 15 lateral gene transfer events.</title>
        <authorList>
            <person name="Petersen C."/>
            <person name="Sorensen T."/>
            <person name="Nielsen M.R."/>
            <person name="Sondergaard T.E."/>
            <person name="Sorensen J.L."/>
            <person name="Fitzpatrick D.A."/>
            <person name="Frisvad J.C."/>
            <person name="Nielsen K.L."/>
        </authorList>
    </citation>
    <scope>NUCLEOTIDE SEQUENCE</scope>
    <source>
        <strain evidence="5">IBT 21917</strain>
    </source>
</reference>